<evidence type="ECO:0000313" key="3">
    <source>
        <dbReference type="Proteomes" id="UP000716446"/>
    </source>
</evidence>
<organism evidence="2 3">
    <name type="scientific">Aureobasidium vineae</name>
    <dbReference type="NCBI Taxonomy" id="2773715"/>
    <lineage>
        <taxon>Eukaryota</taxon>
        <taxon>Fungi</taxon>
        <taxon>Dikarya</taxon>
        <taxon>Ascomycota</taxon>
        <taxon>Pezizomycotina</taxon>
        <taxon>Dothideomycetes</taxon>
        <taxon>Dothideomycetidae</taxon>
        <taxon>Dothideales</taxon>
        <taxon>Saccotheciaceae</taxon>
        <taxon>Aureobasidium</taxon>
    </lineage>
</organism>
<dbReference type="EMBL" id="CAIJEN010000002">
    <property type="protein sequence ID" value="CAD0083614.1"/>
    <property type="molecule type" value="Genomic_DNA"/>
</dbReference>
<accession>A0A9N8J9N8</accession>
<dbReference type="SUPFAM" id="SSF81606">
    <property type="entry name" value="PP2C-like"/>
    <property type="match status" value="1"/>
</dbReference>
<dbReference type="Pfam" id="PF00481">
    <property type="entry name" value="PP2C"/>
    <property type="match status" value="1"/>
</dbReference>
<comment type="caution">
    <text evidence="2">The sequence shown here is derived from an EMBL/GenBank/DDBJ whole genome shotgun (WGS) entry which is preliminary data.</text>
</comment>
<dbReference type="AlphaFoldDB" id="A0A9N8J9N8"/>
<dbReference type="Proteomes" id="UP000716446">
    <property type="component" value="Unassembled WGS sequence"/>
</dbReference>
<dbReference type="SMART" id="SM00332">
    <property type="entry name" value="PP2Cc"/>
    <property type="match status" value="1"/>
</dbReference>
<dbReference type="InterPro" id="IPR036457">
    <property type="entry name" value="PPM-type-like_dom_sf"/>
</dbReference>
<evidence type="ECO:0000259" key="1">
    <source>
        <dbReference type="PROSITE" id="PS51746"/>
    </source>
</evidence>
<protein>
    <recommendedName>
        <fullName evidence="1">PPM-type phosphatase domain-containing protein</fullName>
    </recommendedName>
</protein>
<sequence>MQSWRVARPNLRRVFGTPVRPCPSTRPYSSQTVVKRATYAVTASALAGIAVWQFATTRNDAPFLGIQEARHITNSTGLSKEEVTKMLSQEAFSFPVKGVSGIERYDGAQLASNSVCEDKFVHGKLPSPRNDGKPWMTWAVFDGHAGWQTADLLEKRLLPLVQQYLSQAKLTPEAQSGYNELTQDTITKAFMDLDNSIIETARKTSESTMPLQQKMQRLLPAFAGSCALLSLFDPVTSTLHVACTGDSRAVLGKKNHDGTWTAIPLSIDQTGSNSDEIAKIHREHPGEEDIVKNGRVLGLMVSRAFGDGRWKWPADLQTGLKEKFFAPGLPKSAPNAPTPPYITAEPVVTSTVIDSETPSFLIVATDGLWDMLSNQQAVNLVGTWLDLQSGKSITSKPQPSYAPLDFSKLEKGVNEKFEEQRATNQDGNVAVHLMRNALGGNYEELLAGRLAASSPISRELRDDVTVQVAFFNCRV</sequence>
<dbReference type="Gene3D" id="3.60.40.10">
    <property type="entry name" value="PPM-type phosphatase domain"/>
    <property type="match status" value="1"/>
</dbReference>
<dbReference type="InterPro" id="IPR001932">
    <property type="entry name" value="PPM-type_phosphatase-like_dom"/>
</dbReference>
<keyword evidence="3" id="KW-1185">Reference proteome</keyword>
<dbReference type="GO" id="GO:0005739">
    <property type="term" value="C:mitochondrion"/>
    <property type="evidence" value="ECO:0007669"/>
    <property type="project" value="TreeGrafter"/>
</dbReference>
<reference evidence="2" key="1">
    <citation type="submission" date="2020-06" db="EMBL/GenBank/DDBJ databases">
        <authorList>
            <person name="Onetto C."/>
        </authorList>
    </citation>
    <scope>NUCLEOTIDE SEQUENCE</scope>
</reference>
<proteinExistence type="predicted"/>
<gene>
    <name evidence="2" type="ORF">AWRI4619_LOCUS2181</name>
</gene>
<dbReference type="CDD" id="cd00143">
    <property type="entry name" value="PP2Cc"/>
    <property type="match status" value="1"/>
</dbReference>
<dbReference type="PROSITE" id="PS51746">
    <property type="entry name" value="PPM_2"/>
    <property type="match status" value="1"/>
</dbReference>
<dbReference type="PANTHER" id="PTHR13832">
    <property type="entry name" value="PROTEIN PHOSPHATASE 2C"/>
    <property type="match status" value="1"/>
</dbReference>
<evidence type="ECO:0000313" key="2">
    <source>
        <dbReference type="EMBL" id="CAD0083614.1"/>
    </source>
</evidence>
<name>A0A9N8J9N8_9PEZI</name>
<feature type="domain" description="PPM-type phosphatase" evidence="1">
    <location>
        <begin position="112"/>
        <end position="471"/>
    </location>
</feature>
<dbReference type="GO" id="GO:0004741">
    <property type="term" value="F:[pyruvate dehydrogenase (acetyl-transferring)]-phosphatase activity"/>
    <property type="evidence" value="ECO:0007669"/>
    <property type="project" value="TreeGrafter"/>
</dbReference>
<dbReference type="PANTHER" id="PTHR13832:SF792">
    <property type="entry name" value="GM14286P"/>
    <property type="match status" value="1"/>
</dbReference>
<dbReference type="InterPro" id="IPR015655">
    <property type="entry name" value="PP2C"/>
</dbReference>